<proteinExistence type="predicted"/>
<dbReference type="AlphaFoldDB" id="A0A3R8U2S4"/>
<organism evidence="1 2">
    <name type="scientific">Stutzerimonas xanthomarina</name>
    <dbReference type="NCBI Taxonomy" id="271420"/>
    <lineage>
        <taxon>Bacteria</taxon>
        <taxon>Pseudomonadati</taxon>
        <taxon>Pseudomonadota</taxon>
        <taxon>Gammaproteobacteria</taxon>
        <taxon>Pseudomonadales</taxon>
        <taxon>Pseudomonadaceae</taxon>
        <taxon>Stutzerimonas</taxon>
    </lineage>
</organism>
<sequence length="108" mass="11609">MPHLLRCLAAFSIMALSGCTDSSLNGAYEASIQVADETPQPVGLAVIMDDRIMADGQTVEVVEWTREGSTVTAIGDGGVRLAQFSITEQGLLVQTLPQSRVIYRKLDL</sequence>
<comment type="caution">
    <text evidence="1">The sequence shown here is derived from an EMBL/GenBank/DDBJ whole genome shotgun (WGS) entry which is preliminary data.</text>
</comment>
<dbReference type="Proteomes" id="UP000276506">
    <property type="component" value="Unassembled WGS sequence"/>
</dbReference>
<evidence type="ECO:0000313" key="2">
    <source>
        <dbReference type="Proteomes" id="UP000276506"/>
    </source>
</evidence>
<dbReference type="EMBL" id="RHQL01000018">
    <property type="protein sequence ID" value="RRV05495.1"/>
    <property type="molecule type" value="Genomic_DNA"/>
</dbReference>
<evidence type="ECO:0000313" key="1">
    <source>
        <dbReference type="EMBL" id="RRV05495.1"/>
    </source>
</evidence>
<reference evidence="1 2" key="1">
    <citation type="submission" date="2018-10" db="EMBL/GenBank/DDBJ databases">
        <title>Transmission dynamics of multidrug resistant bacteria on intensive care unit surfaces.</title>
        <authorList>
            <person name="D'Souza A.W."/>
            <person name="Potter R.F."/>
            <person name="Wallace M."/>
            <person name="Shupe A."/>
            <person name="Patel S."/>
            <person name="Sun S."/>
            <person name="Gul D."/>
            <person name="Kwon J.H."/>
            <person name="Andleeb S."/>
            <person name="Burnham C.-A.D."/>
            <person name="Dantas G."/>
        </authorList>
    </citation>
    <scope>NUCLEOTIDE SEQUENCE [LARGE SCALE GENOMIC DNA]</scope>
    <source>
        <strain evidence="1 2">PX_177</strain>
    </source>
</reference>
<gene>
    <name evidence="1" type="ORF">EGJ28_21390</name>
</gene>
<name>A0A3R8U2S4_9GAMM</name>
<dbReference type="RefSeq" id="WP_125940326.1">
    <property type="nucleotide sequence ID" value="NZ_RHQL01000018.1"/>
</dbReference>
<protein>
    <submittedName>
        <fullName evidence="1">Uncharacterized protein</fullName>
    </submittedName>
</protein>
<dbReference type="PROSITE" id="PS51257">
    <property type="entry name" value="PROKAR_LIPOPROTEIN"/>
    <property type="match status" value="1"/>
</dbReference>
<accession>A0A3R8U2S4</accession>